<proteinExistence type="predicted"/>
<evidence type="ECO:0000313" key="1">
    <source>
        <dbReference type="EMBL" id="TQN03780.1"/>
    </source>
</evidence>
<comment type="caution">
    <text evidence="1">The sequence shown here is derived from an EMBL/GenBank/DDBJ whole genome shotgun (WGS) entry which is preliminary data.</text>
</comment>
<name>A0A543L934_9BURK</name>
<dbReference type="EMBL" id="VFPV01000002">
    <property type="protein sequence ID" value="TQN03780.1"/>
    <property type="molecule type" value="Genomic_DNA"/>
</dbReference>
<sequence length="78" mass="8584">MSFASTHPFAVGKFRITPLSRCHGSDQHTALLSIKSGQGSQTHDRVYTFKPEFKTQDCALMYAAAQGRNWLVNPASLA</sequence>
<reference evidence="1 2" key="1">
    <citation type="submission" date="2019-06" db="EMBL/GenBank/DDBJ databases">
        <title>Genomic Encyclopedia of Archaeal and Bacterial Type Strains, Phase II (KMG-II): from individual species to whole genera.</title>
        <authorList>
            <person name="Goeker M."/>
        </authorList>
    </citation>
    <scope>NUCLEOTIDE SEQUENCE [LARGE SCALE GENOMIC DNA]</scope>
    <source>
        <strain evidence="1 2">DSM 7270</strain>
    </source>
</reference>
<dbReference type="AlphaFoldDB" id="A0A543L934"/>
<evidence type="ECO:0000313" key="2">
    <source>
        <dbReference type="Proteomes" id="UP000316993"/>
    </source>
</evidence>
<protein>
    <submittedName>
        <fullName evidence="1">Uncharacterized protein</fullName>
    </submittedName>
</protein>
<gene>
    <name evidence="1" type="ORF">BDD18_2481</name>
</gene>
<organism evidence="1 2">
    <name type="scientific">Acidovorax temperans</name>
    <dbReference type="NCBI Taxonomy" id="80878"/>
    <lineage>
        <taxon>Bacteria</taxon>
        <taxon>Pseudomonadati</taxon>
        <taxon>Pseudomonadota</taxon>
        <taxon>Betaproteobacteria</taxon>
        <taxon>Burkholderiales</taxon>
        <taxon>Comamonadaceae</taxon>
        <taxon>Acidovorax</taxon>
    </lineage>
</organism>
<dbReference type="Proteomes" id="UP000316993">
    <property type="component" value="Unassembled WGS sequence"/>
</dbReference>
<accession>A0A543L934</accession>